<dbReference type="Proteomes" id="UP000264820">
    <property type="component" value="Unplaced"/>
</dbReference>
<sequence>MLQTDIRYTKLRWLLTLVGLLLYVGDIWTDIGLSIKYLLDGQYICSALTFSFVLAGLLVTQIFSHVWYEDDLEDALMNPRGQATVLGMSRCKLVVFHLCGAGIFTRYYHLLKSGFKVVWNLTASLNQEERKEAHHRLFCQATDLSMLKLFEAFLESAPQLLVQIYMAQDQGEASILQCFSMVFSCLNIVWALVDYRRCLRRSLPHIQQMPSGLPTLIYLLYKLCTISSHILGYSLLLILTPYCVIALVAILWLLGTMWSHVLGTNFCSTRRHEFVYRTVVGFILTFTFFNVKGQDTRIEMIVYYFLYSLINMTSPLLLALLKPEVRTETFFFVIGGVIFGTSILGLVFLVLYYHLLHPREERRQADEVDESGKQTEATGRMNNFLQP</sequence>
<evidence type="ECO:0000313" key="9">
    <source>
        <dbReference type="Ensembl" id="ENSHCOP00000021293.1"/>
    </source>
</evidence>
<name>A0A3Q2Z5K7_HIPCM</name>
<evidence type="ECO:0000256" key="5">
    <source>
        <dbReference type="ARBA" id="ARBA00022989"/>
    </source>
</evidence>
<evidence type="ECO:0000256" key="4">
    <source>
        <dbReference type="ARBA" id="ARBA00022692"/>
    </source>
</evidence>
<protein>
    <recommendedName>
        <fullName evidence="7">XK-related protein</fullName>
    </recommendedName>
</protein>
<feature type="transmembrane region" description="Helical" evidence="7">
    <location>
        <begin position="329"/>
        <end position="353"/>
    </location>
</feature>
<feature type="transmembrane region" description="Helical" evidence="7">
    <location>
        <begin position="303"/>
        <end position="323"/>
    </location>
</feature>
<evidence type="ECO:0000256" key="1">
    <source>
        <dbReference type="ARBA" id="ARBA00004651"/>
    </source>
</evidence>
<organism evidence="9 10">
    <name type="scientific">Hippocampus comes</name>
    <name type="common">Tiger tail seahorse</name>
    <dbReference type="NCBI Taxonomy" id="109280"/>
    <lineage>
        <taxon>Eukaryota</taxon>
        <taxon>Metazoa</taxon>
        <taxon>Chordata</taxon>
        <taxon>Craniata</taxon>
        <taxon>Vertebrata</taxon>
        <taxon>Euteleostomi</taxon>
        <taxon>Actinopterygii</taxon>
        <taxon>Neopterygii</taxon>
        <taxon>Teleostei</taxon>
        <taxon>Neoteleostei</taxon>
        <taxon>Acanthomorphata</taxon>
        <taxon>Syngnathiaria</taxon>
        <taxon>Syngnathiformes</taxon>
        <taxon>Syngnathoidei</taxon>
        <taxon>Syngnathidae</taxon>
        <taxon>Hippocampus</taxon>
    </lineage>
</organism>
<evidence type="ECO:0000256" key="7">
    <source>
        <dbReference type="RuleBase" id="RU910716"/>
    </source>
</evidence>
<proteinExistence type="inferred from homology"/>
<feature type="transmembrane region" description="Helical" evidence="7">
    <location>
        <begin position="174"/>
        <end position="193"/>
    </location>
</feature>
<feature type="transmembrane region" description="Helical" evidence="7">
    <location>
        <begin position="230"/>
        <end position="254"/>
    </location>
</feature>
<feature type="transmembrane region" description="Helical" evidence="7">
    <location>
        <begin position="274"/>
        <end position="291"/>
    </location>
</feature>
<feature type="transmembrane region" description="Helical" evidence="7">
    <location>
        <begin position="43"/>
        <end position="68"/>
    </location>
</feature>
<feature type="compositionally biased region" description="Polar residues" evidence="8">
    <location>
        <begin position="374"/>
        <end position="387"/>
    </location>
</feature>
<keyword evidence="5 7" id="KW-1133">Transmembrane helix</keyword>
<keyword evidence="3" id="KW-1003">Cell membrane</keyword>
<keyword evidence="6 7" id="KW-0472">Membrane</keyword>
<evidence type="ECO:0000256" key="8">
    <source>
        <dbReference type="SAM" id="MobiDB-lite"/>
    </source>
</evidence>
<dbReference type="InterPro" id="IPR018629">
    <property type="entry name" value="XK-rel"/>
</dbReference>
<feature type="compositionally biased region" description="Basic and acidic residues" evidence="8">
    <location>
        <begin position="364"/>
        <end position="373"/>
    </location>
</feature>
<dbReference type="AlphaFoldDB" id="A0A3Q2Z5K7"/>
<dbReference type="OMA" id="RDCRMKY"/>
<feature type="region of interest" description="Disordered" evidence="8">
    <location>
        <begin position="364"/>
        <end position="387"/>
    </location>
</feature>
<dbReference type="PANTHER" id="PTHR16024">
    <property type="entry name" value="XK-RELATED PROTEIN"/>
    <property type="match status" value="1"/>
</dbReference>
<keyword evidence="4 7" id="KW-0812">Transmembrane</keyword>
<comment type="subcellular location">
    <subcellularLocation>
        <location evidence="1">Cell membrane</location>
        <topology evidence="1">Multi-pass membrane protein</topology>
    </subcellularLocation>
    <subcellularLocation>
        <location evidence="7">Membrane</location>
        <topology evidence="7">Multi-pass membrane protein</topology>
    </subcellularLocation>
</comment>
<keyword evidence="10" id="KW-1185">Reference proteome</keyword>
<dbReference type="Ensembl" id="ENSHCOT00000004020.1">
    <property type="protein sequence ID" value="ENSHCOP00000021293.1"/>
    <property type="gene ID" value="ENSHCOG00000008020.1"/>
</dbReference>
<evidence type="ECO:0000313" key="10">
    <source>
        <dbReference type="Proteomes" id="UP000264820"/>
    </source>
</evidence>
<dbReference type="Pfam" id="PF09815">
    <property type="entry name" value="XK-related"/>
    <property type="match status" value="1"/>
</dbReference>
<dbReference type="GO" id="GO:0005886">
    <property type="term" value="C:plasma membrane"/>
    <property type="evidence" value="ECO:0007669"/>
    <property type="project" value="UniProtKB-SubCell"/>
</dbReference>
<reference evidence="9" key="1">
    <citation type="submission" date="2025-08" db="UniProtKB">
        <authorList>
            <consortium name="Ensembl"/>
        </authorList>
    </citation>
    <scope>IDENTIFICATION</scope>
</reference>
<evidence type="ECO:0000256" key="2">
    <source>
        <dbReference type="ARBA" id="ARBA00008789"/>
    </source>
</evidence>
<dbReference type="PANTHER" id="PTHR16024:SF13">
    <property type="entry name" value="XK-RELATED PROTEIN 9"/>
    <property type="match status" value="1"/>
</dbReference>
<dbReference type="InterPro" id="IPR050895">
    <property type="entry name" value="XK-related_scramblase"/>
</dbReference>
<reference evidence="9" key="2">
    <citation type="submission" date="2025-09" db="UniProtKB">
        <authorList>
            <consortium name="Ensembl"/>
        </authorList>
    </citation>
    <scope>IDENTIFICATION</scope>
</reference>
<evidence type="ECO:0000256" key="6">
    <source>
        <dbReference type="ARBA" id="ARBA00023136"/>
    </source>
</evidence>
<evidence type="ECO:0000256" key="3">
    <source>
        <dbReference type="ARBA" id="ARBA00022475"/>
    </source>
</evidence>
<feature type="transmembrane region" description="Helical" evidence="7">
    <location>
        <begin position="12"/>
        <end position="31"/>
    </location>
</feature>
<dbReference type="GeneTree" id="ENSGT01140000282565"/>
<comment type="similarity">
    <text evidence="2 7">Belongs to the XK family.</text>
</comment>
<accession>A0A3Q2Z5K7</accession>